<feature type="coiled-coil region" evidence="1">
    <location>
        <begin position="404"/>
        <end position="454"/>
    </location>
</feature>
<feature type="region of interest" description="Disordered" evidence="2">
    <location>
        <begin position="224"/>
        <end position="337"/>
    </location>
</feature>
<accession>A0A1D2J531</accession>
<dbReference type="EMBL" id="LZYO01000504">
    <property type="protein sequence ID" value="ODH13365.1"/>
    <property type="molecule type" value="Genomic_DNA"/>
</dbReference>
<protein>
    <submittedName>
        <fullName evidence="3">Uncharacterized protein</fullName>
    </submittedName>
</protein>
<feature type="region of interest" description="Disordered" evidence="2">
    <location>
        <begin position="70"/>
        <end position="119"/>
    </location>
</feature>
<evidence type="ECO:0000256" key="2">
    <source>
        <dbReference type="SAM" id="MobiDB-lite"/>
    </source>
</evidence>
<name>A0A1D2J531_PARBR</name>
<dbReference type="VEuPathDB" id="FungiDB:PABG_07809"/>
<feature type="region of interest" description="Disordered" evidence="2">
    <location>
        <begin position="492"/>
        <end position="519"/>
    </location>
</feature>
<keyword evidence="1" id="KW-0175">Coiled coil</keyword>
<dbReference type="PANTHER" id="PTHR38701">
    <property type="entry name" value="CHROMOSOME 8, WHOLE GENOME SHOTGUN SEQUENCE"/>
    <property type="match status" value="1"/>
</dbReference>
<dbReference type="VEuPathDB" id="FungiDB:PADG_08598"/>
<gene>
    <name evidence="3" type="ORF">ACO22_07326</name>
</gene>
<sequence>MRDQLLRPTPSSHPCPAKKIMASDKPHLNGRQAKPFTPIMSSAFRTTKSPLTPKLADYAPTCTTHKPVYLESTQHPRNGLTHSETSTPTSSMLSANVTPRSGPRLSRRDGNPSPVEISPISQHPIYSTLIPDPPTPPTLDLIPKEDRFVSMPRLARVESLVNDTKCLTTKFRPPSSCGSSTGAPMFFHADDTRSPPSTTSLDMRTGSLQKQASPSTFIYAYGSASENSHRDGPKTATPWEKTPRLPSLKRPELTVSSRSKQTRIPGIFARDSHALTHHRSPSNSHPTPIPTSDVSCDQQSPNPHDQPPLPLDSPRRSSHTKSFSQDASHHVKQQKQEFLSNLSGTPQLGSRSGEHQQLLSTTAPQELSPQVVGAHHFPPTDYASLPTAGLHSSMKEDVPRNSNIDKLNELALNARRERKVLDLEISNSSLLAINRALEREMRKQNSELRRYRRLTRSGRLLIPESISTLTESNMSAVSETLDEPNAIYLTNSLNDDLSEPSDNESSLSDDGTPSLNGIVDRDEKHLTRDEKRFIIDLTKHKQVLIDSQMMNQSIKRCLGWTESLILEAKRALDYHVHLTDIDIGGRVLFPDEIEGEAEVQHSSPFDINLPVSN</sequence>
<feature type="compositionally biased region" description="Polar residues" evidence="2">
    <location>
        <begin position="503"/>
        <end position="515"/>
    </location>
</feature>
<feature type="region of interest" description="Disordered" evidence="2">
    <location>
        <begin position="1"/>
        <end position="39"/>
    </location>
</feature>
<dbReference type="Proteomes" id="UP000242814">
    <property type="component" value="Unassembled WGS sequence"/>
</dbReference>
<dbReference type="PANTHER" id="PTHR38701:SF1">
    <property type="entry name" value="UP-REGULATED DURING SEPTATION PROTEIN 1 DOMAIN-CONTAINING PROTEIN"/>
    <property type="match status" value="1"/>
</dbReference>
<proteinExistence type="predicted"/>
<reference evidence="3 4" key="1">
    <citation type="submission" date="2016-06" db="EMBL/GenBank/DDBJ databases">
        <authorList>
            <person name="Kjaerup R.B."/>
            <person name="Dalgaard T.S."/>
            <person name="Juul-Madsen H.R."/>
        </authorList>
    </citation>
    <scope>NUCLEOTIDE SEQUENCE [LARGE SCALE GENOMIC DNA]</scope>
    <source>
        <strain evidence="3 4">Pb300</strain>
    </source>
</reference>
<feature type="compositionally biased region" description="Polar residues" evidence="2">
    <location>
        <begin position="281"/>
        <end position="303"/>
    </location>
</feature>
<evidence type="ECO:0000256" key="1">
    <source>
        <dbReference type="SAM" id="Coils"/>
    </source>
</evidence>
<dbReference type="AlphaFoldDB" id="A0A1D2J531"/>
<comment type="caution">
    <text evidence="3">The sequence shown here is derived from an EMBL/GenBank/DDBJ whole genome shotgun (WGS) entry which is preliminary data.</text>
</comment>
<feature type="compositionally biased region" description="Polar residues" evidence="2">
    <location>
        <begin position="71"/>
        <end position="99"/>
    </location>
</feature>
<evidence type="ECO:0000313" key="3">
    <source>
        <dbReference type="EMBL" id="ODH13365.1"/>
    </source>
</evidence>
<evidence type="ECO:0000313" key="4">
    <source>
        <dbReference type="Proteomes" id="UP000242814"/>
    </source>
</evidence>
<organism evidence="3 4">
    <name type="scientific">Paracoccidioides brasiliensis</name>
    <dbReference type="NCBI Taxonomy" id="121759"/>
    <lineage>
        <taxon>Eukaryota</taxon>
        <taxon>Fungi</taxon>
        <taxon>Dikarya</taxon>
        <taxon>Ascomycota</taxon>
        <taxon>Pezizomycotina</taxon>
        <taxon>Eurotiomycetes</taxon>
        <taxon>Eurotiomycetidae</taxon>
        <taxon>Onygenales</taxon>
        <taxon>Ajellomycetaceae</taxon>
        <taxon>Paracoccidioides</taxon>
    </lineage>
</organism>